<reference evidence="1" key="1">
    <citation type="submission" date="2021-01" db="EMBL/GenBank/DDBJ databases">
        <authorList>
            <consortium name="Genoscope - CEA"/>
            <person name="William W."/>
        </authorList>
    </citation>
    <scope>NUCLEOTIDE SEQUENCE</scope>
</reference>
<dbReference type="AlphaFoldDB" id="A0A8S1V269"/>
<comment type="caution">
    <text evidence="1">The sequence shown here is derived from an EMBL/GenBank/DDBJ whole genome shotgun (WGS) entry which is preliminary data.</text>
</comment>
<evidence type="ECO:0000313" key="2">
    <source>
        <dbReference type="Proteomes" id="UP000683925"/>
    </source>
</evidence>
<keyword evidence="2" id="KW-1185">Reference proteome</keyword>
<organism evidence="1 2">
    <name type="scientific">Paramecium octaurelia</name>
    <dbReference type="NCBI Taxonomy" id="43137"/>
    <lineage>
        <taxon>Eukaryota</taxon>
        <taxon>Sar</taxon>
        <taxon>Alveolata</taxon>
        <taxon>Ciliophora</taxon>
        <taxon>Intramacronucleata</taxon>
        <taxon>Oligohymenophorea</taxon>
        <taxon>Peniculida</taxon>
        <taxon>Parameciidae</taxon>
        <taxon>Paramecium</taxon>
    </lineage>
</organism>
<protein>
    <submittedName>
        <fullName evidence="1">Uncharacterized protein</fullName>
    </submittedName>
</protein>
<name>A0A8S1V269_PAROT</name>
<proteinExistence type="predicted"/>
<dbReference type="Proteomes" id="UP000683925">
    <property type="component" value="Unassembled WGS sequence"/>
</dbReference>
<sequence length="121" mass="14348">MRFVTFKQFQELQILDILFQFSNTLDISNSWTGYNTESCQFKLLQFNRTQHQQPSSSNAVIVVIYLAAVKSPDYLKLQLYTRLSESSGINLCNIDKFFHVLIDQYPLNAFKYFFMNQIFEY</sequence>
<gene>
    <name evidence="1" type="ORF">POCTA_138.1.T0550292</name>
</gene>
<accession>A0A8S1V269</accession>
<evidence type="ECO:0000313" key="1">
    <source>
        <dbReference type="EMBL" id="CAD8170663.1"/>
    </source>
</evidence>
<dbReference type="EMBL" id="CAJJDP010000055">
    <property type="protein sequence ID" value="CAD8170663.1"/>
    <property type="molecule type" value="Genomic_DNA"/>
</dbReference>